<accession>A0ACB8A6K8</accession>
<dbReference type="EMBL" id="MU267831">
    <property type="protein sequence ID" value="KAH7908308.1"/>
    <property type="molecule type" value="Genomic_DNA"/>
</dbReference>
<protein>
    <submittedName>
        <fullName evidence="1">Uncharacterized protein</fullName>
    </submittedName>
</protein>
<keyword evidence="2" id="KW-1185">Reference proteome</keyword>
<evidence type="ECO:0000313" key="1">
    <source>
        <dbReference type="EMBL" id="KAH7908308.1"/>
    </source>
</evidence>
<proteinExistence type="predicted"/>
<name>A0ACB8A6K8_9AGAM</name>
<organism evidence="1 2">
    <name type="scientific">Hygrophoropsis aurantiaca</name>
    <dbReference type="NCBI Taxonomy" id="72124"/>
    <lineage>
        <taxon>Eukaryota</taxon>
        <taxon>Fungi</taxon>
        <taxon>Dikarya</taxon>
        <taxon>Basidiomycota</taxon>
        <taxon>Agaricomycotina</taxon>
        <taxon>Agaricomycetes</taxon>
        <taxon>Agaricomycetidae</taxon>
        <taxon>Boletales</taxon>
        <taxon>Coniophorineae</taxon>
        <taxon>Hygrophoropsidaceae</taxon>
        <taxon>Hygrophoropsis</taxon>
    </lineage>
</organism>
<gene>
    <name evidence="1" type="ORF">BJ138DRAFT_1128568</name>
</gene>
<comment type="caution">
    <text evidence="1">The sequence shown here is derived from an EMBL/GenBank/DDBJ whole genome shotgun (WGS) entry which is preliminary data.</text>
</comment>
<reference evidence="1" key="1">
    <citation type="journal article" date="2021" name="New Phytol.">
        <title>Evolutionary innovations through gain and loss of genes in the ectomycorrhizal Boletales.</title>
        <authorList>
            <person name="Wu G."/>
            <person name="Miyauchi S."/>
            <person name="Morin E."/>
            <person name="Kuo A."/>
            <person name="Drula E."/>
            <person name="Varga T."/>
            <person name="Kohler A."/>
            <person name="Feng B."/>
            <person name="Cao Y."/>
            <person name="Lipzen A."/>
            <person name="Daum C."/>
            <person name="Hundley H."/>
            <person name="Pangilinan J."/>
            <person name="Johnson J."/>
            <person name="Barry K."/>
            <person name="LaButti K."/>
            <person name="Ng V."/>
            <person name="Ahrendt S."/>
            <person name="Min B."/>
            <person name="Choi I.G."/>
            <person name="Park H."/>
            <person name="Plett J.M."/>
            <person name="Magnuson J."/>
            <person name="Spatafora J.W."/>
            <person name="Nagy L.G."/>
            <person name="Henrissat B."/>
            <person name="Grigoriev I.V."/>
            <person name="Yang Z.L."/>
            <person name="Xu J."/>
            <person name="Martin F.M."/>
        </authorList>
    </citation>
    <scope>NUCLEOTIDE SEQUENCE</scope>
    <source>
        <strain evidence="1">ATCC 28755</strain>
    </source>
</reference>
<dbReference type="Proteomes" id="UP000790377">
    <property type="component" value="Unassembled WGS sequence"/>
</dbReference>
<evidence type="ECO:0000313" key="2">
    <source>
        <dbReference type="Proteomes" id="UP000790377"/>
    </source>
</evidence>
<sequence>MSLLPRILRPAQTQSRTYSSFFSSKPGGGRYFNSSKPPKPVVNTGRGKVDNAPHGVAVNDGANGSGSSGSGNANGKLKVGGAEENSSAQTSVPVAKAGDTSSQSTRIGTNNASSKPFSQLPQALSSSLPNHPAVSSQDYKLHQFFSLHRPLLLLSHPPSIIFETPERSPLFSSTPEIDEKTPLFSSELKMFDDPPESSIESDADAARQLAHTMVMNRVGSVISWQDTLSKLGLDIEGREQRELSAKEMAEDWATINADSTRRKRRKKMKKHKLKKRRRLSRQQVKS</sequence>